<dbReference type="EMBL" id="CP049838">
    <property type="protein sequence ID" value="QJT06460.1"/>
    <property type="molecule type" value="Genomic_DNA"/>
</dbReference>
<dbReference type="Gene3D" id="1.10.1200.10">
    <property type="entry name" value="ACP-like"/>
    <property type="match status" value="1"/>
</dbReference>
<gene>
    <name evidence="2" type="ORF">G9272_00520</name>
    <name evidence="3" type="ORF">G9272_44375</name>
</gene>
<keyword evidence="4" id="KW-1185">Reference proteome</keyword>
<feature type="domain" description="Carrier" evidence="1">
    <location>
        <begin position="1"/>
        <end position="79"/>
    </location>
</feature>
<reference evidence="3" key="1">
    <citation type="submission" date="2020-03" db="EMBL/GenBank/DDBJ databases">
        <title>Molecular networking-based the target discovery of potent antiproliferative macrolactams: 5/6/7/16 polycyclic ansamycins and glycosylated trienomycin from Streptomyces cacaoi subsp. asoensis.</title>
        <authorList>
            <person name="Liu L.-L."/>
        </authorList>
    </citation>
    <scope>NUCLEOTIDE SEQUENCE [LARGE SCALE GENOMIC DNA]</scope>
    <source>
        <strain evidence="3">H2S5</strain>
    </source>
</reference>
<dbReference type="RefSeq" id="WP_171394661.1">
    <property type="nucleotide sequence ID" value="NZ_CP049838.1"/>
</dbReference>
<evidence type="ECO:0000313" key="4">
    <source>
        <dbReference type="Proteomes" id="UP000502665"/>
    </source>
</evidence>
<evidence type="ECO:0000313" key="2">
    <source>
        <dbReference type="EMBL" id="QJS99009.1"/>
    </source>
</evidence>
<proteinExistence type="predicted"/>
<dbReference type="SUPFAM" id="SSF47336">
    <property type="entry name" value="ACP-like"/>
    <property type="match status" value="1"/>
</dbReference>
<dbReference type="AlphaFoldDB" id="A0A6M4X0X0"/>
<evidence type="ECO:0000313" key="3">
    <source>
        <dbReference type="EMBL" id="QJT06460.1"/>
    </source>
</evidence>
<evidence type="ECO:0000259" key="1">
    <source>
        <dbReference type="PROSITE" id="PS50075"/>
    </source>
</evidence>
<sequence length="82" mass="8638">MTIRTGIQPEPVLDVLKTHFDVPPETTADTDFESLDLDSLVLIEFAVILAKQYDIDVAADELAAAGTAAEVAGLLSAKGAHT</sequence>
<accession>A0A6M4X0X0</accession>
<dbReference type="InterPro" id="IPR009081">
    <property type="entry name" value="PP-bd_ACP"/>
</dbReference>
<dbReference type="Proteomes" id="UP000502665">
    <property type="component" value="Chromosome"/>
</dbReference>
<organism evidence="3 4">
    <name type="scientific">Streptomyces asoensis</name>
    <dbReference type="NCBI Taxonomy" id="249586"/>
    <lineage>
        <taxon>Bacteria</taxon>
        <taxon>Bacillati</taxon>
        <taxon>Actinomycetota</taxon>
        <taxon>Actinomycetes</taxon>
        <taxon>Kitasatosporales</taxon>
        <taxon>Streptomycetaceae</taxon>
        <taxon>Streptomyces</taxon>
    </lineage>
</organism>
<dbReference type="EMBL" id="CP049838">
    <property type="protein sequence ID" value="QJS99009.1"/>
    <property type="molecule type" value="Genomic_DNA"/>
</dbReference>
<dbReference type="InterPro" id="IPR036736">
    <property type="entry name" value="ACP-like_sf"/>
</dbReference>
<name>A0A6M4X0X0_9ACTN</name>
<protein>
    <submittedName>
        <fullName evidence="3">Acyl carrier protein</fullName>
    </submittedName>
</protein>
<dbReference type="PROSITE" id="PS50075">
    <property type="entry name" value="CARRIER"/>
    <property type="match status" value="1"/>
</dbReference>
<dbReference type="Pfam" id="PF00550">
    <property type="entry name" value="PP-binding"/>
    <property type="match status" value="1"/>
</dbReference>